<reference evidence="3" key="1">
    <citation type="submission" date="2018-01" db="EMBL/GenBank/DDBJ databases">
        <title>An insight into the sialome of Amazonian anophelines.</title>
        <authorList>
            <person name="Ribeiro J.M."/>
            <person name="Scarpassa V."/>
            <person name="Calvo E."/>
        </authorList>
    </citation>
    <scope>NUCLEOTIDE SEQUENCE</scope>
    <source>
        <tissue evidence="3">Salivary glands</tissue>
    </source>
</reference>
<evidence type="ECO:0000313" key="3">
    <source>
        <dbReference type="EMBL" id="MBW61595.1"/>
    </source>
</evidence>
<feature type="compositionally biased region" description="Basic residues" evidence="1">
    <location>
        <begin position="46"/>
        <end position="61"/>
    </location>
</feature>
<proteinExistence type="predicted"/>
<feature type="region of interest" description="Disordered" evidence="1">
    <location>
        <begin position="41"/>
        <end position="61"/>
    </location>
</feature>
<keyword evidence="2" id="KW-0732">Signal</keyword>
<feature type="chain" id="PRO_5014688805" evidence="2">
    <location>
        <begin position="17"/>
        <end position="103"/>
    </location>
</feature>
<accession>A0A2M4C8M5</accession>
<feature type="signal peptide" evidence="2">
    <location>
        <begin position="1"/>
        <end position="16"/>
    </location>
</feature>
<protein>
    <submittedName>
        <fullName evidence="3">Putative secreted protein</fullName>
    </submittedName>
</protein>
<name>A0A2M4C8M5_9DIPT</name>
<evidence type="ECO:0000256" key="1">
    <source>
        <dbReference type="SAM" id="MobiDB-lite"/>
    </source>
</evidence>
<evidence type="ECO:0000256" key="2">
    <source>
        <dbReference type="SAM" id="SignalP"/>
    </source>
</evidence>
<dbReference type="AlphaFoldDB" id="A0A2M4C8M5"/>
<organism evidence="3">
    <name type="scientific">Anopheles marajoara</name>
    <dbReference type="NCBI Taxonomy" id="58244"/>
    <lineage>
        <taxon>Eukaryota</taxon>
        <taxon>Metazoa</taxon>
        <taxon>Ecdysozoa</taxon>
        <taxon>Arthropoda</taxon>
        <taxon>Hexapoda</taxon>
        <taxon>Insecta</taxon>
        <taxon>Pterygota</taxon>
        <taxon>Neoptera</taxon>
        <taxon>Endopterygota</taxon>
        <taxon>Diptera</taxon>
        <taxon>Nematocera</taxon>
        <taxon>Culicoidea</taxon>
        <taxon>Culicidae</taxon>
        <taxon>Anophelinae</taxon>
        <taxon>Anopheles</taxon>
    </lineage>
</organism>
<dbReference type="EMBL" id="GGFJ01012454">
    <property type="protein sequence ID" value="MBW61595.1"/>
    <property type="molecule type" value="Transcribed_RNA"/>
</dbReference>
<sequence length="103" mass="11894">MLLLLLAPIQLRVLDATEPSRTPGGTLLSYLYSFPFGDPAHNNQHNPRKGKLGNSRRTRNHSARVGMHRYTAAVPMTILGEKMTHRLERFYRHAFHIMRLNIF</sequence>